<dbReference type="InterPro" id="IPR008638">
    <property type="entry name" value="FhaB/CdiA-like_TPS"/>
</dbReference>
<feature type="domain" description="Filamentous haemagglutinin FhaB/tRNA nuclease CdiA-like TPS" evidence="1">
    <location>
        <begin position="55"/>
        <end position="176"/>
    </location>
</feature>
<reference evidence="2" key="1">
    <citation type="submission" date="2022-06" db="EMBL/GenBank/DDBJ databases">
        <title>Alkalimarinus sp. nov., isolated from gut of a Alitta virens.</title>
        <authorList>
            <person name="Yang A.I."/>
            <person name="Shin N.-R."/>
        </authorList>
    </citation>
    <scope>NUCLEOTIDE SEQUENCE</scope>
    <source>
        <strain evidence="2">A2M4</strain>
    </source>
</reference>
<dbReference type="InterPro" id="IPR012334">
    <property type="entry name" value="Pectin_lyas_fold"/>
</dbReference>
<dbReference type="Proteomes" id="UP001163739">
    <property type="component" value="Chromosome"/>
</dbReference>
<dbReference type="SUPFAM" id="SSF51126">
    <property type="entry name" value="Pectin lyase-like"/>
    <property type="match status" value="1"/>
</dbReference>
<dbReference type="InterPro" id="IPR010069">
    <property type="entry name" value="CdiA_FHA1_rpt"/>
</dbReference>
<gene>
    <name evidence="2" type="ORF">NKI27_02495</name>
</gene>
<proteinExistence type="predicted"/>
<sequence>MQHAYRNSRTRQTVSLLLIFQLVFSPLYSSLALAGGLTVDANASSAHQPTIDAAGNGVPIVQITAPSASGVSLNKYNQFNINNNGLILNNSQQIIKTQLSGYIEGNSNLATSNGARIIVNQINGGLPSALNGYAEVAGQQADVIIANPGGITCNGCGFINTNRGVLTTGTVELDSAGAVNNIRINQGVLQVNGRGLNASNINQLDLLARAIEVNADIHGQQINAITGTNRVDYSDLSTTTIEGVGDTPSLSLDVSALGGMYANRIFMVGTEKGVGVNSEGVIGAAKGGLILTAEGDIKLKNTHSESASLLTSTSGSIELVGDHFSEQKISLAAGNDIKIDGAVGAQDTVTVSSNRLIIENSGSLSAGYDDAGLQRGEGKLDIKTSAMLNNGSVVAQDISVIAQQLENEGSVAQVGNGDVSIIADSLVRNSGTLSATKQLSINTADYDNSDGTVVSRGDLQVDAVDITNQNGRLISESIVKLNGDQLDNTQGTLLGEKGISIDVATIVNDAGKIHSLKNLSVDANTLNNTSGEIVGVGAVDISALDTTNLDGTIQSNELLSVTGNLIDNRRGSMRSAKGVFLNADSISNESGKIQSEAILGVVSNHLKNSDGELLVLAGEDLRLNLKTLDNRGGLIETNASNLTLNVERIDNSEGGKISHYGDQTLQFLGDTLNNQLGDIQSNGQIDINERHLIDNSKGDISAIKSIALSVASGDVNNSDGKVEAELSLNVIAQNVINQYGEMTSNQSISLSSDHLMNDNGLLVGQKALTLKTATLTNDAGELQAGTVLSYIGNVLDNSQGVLVGGNGVNLVANTIINAFGQLQTGSTLQLTADKLENQNGSVLVLSDADQEVTLTTLDNRNGEFETNAKHLTLDVSYLDNSAGGKITHFGDQSTVIRGSELNNQNGIISSNGLLDITEDRRVNNNDGQITAVKNLQLLVTTGDVQNNSGLFESGGLLDITASIINNNRGKISSQQAQRLSAAGIQNQLGKIESATTLDVNATSLDNRKGSLLSLSSSDQKLDINQIDNREGSLASNANNWVIESTQLNNTVGGSISHHGIGMASINAGTNNNSGAIKSNGMLTLNQKGVLDNRSGLVSSVSDLTINASEINNQKGEVAAGGSISLIFSLGNRLLDNTLSGMVQAVSSLSISNLATLKNQNGQILANNQLSILADHFNYQGQIDAGYIDVSSHNEINIAAGQLWNTAGQLTLRAAGHLVLNGEINTGRNYELIARDMTVGNSGILAGASQGNIAISNNFSNYNRVSSNQALPVVANKFDNYGDFGGLTTELNVGSLYNTGLLFGQSSLNIYSNSLYNDRGDIFTFGDMTLAKDSALNKSHEITNNHGLIQSEGNLRFNTKSFLMWVVTRRVLQISSLRRQFTHMGRMRSM</sequence>
<accession>A0ABY6N3F3</accession>
<dbReference type="Pfam" id="PF05594">
    <property type="entry name" value="Fil_haemagg"/>
    <property type="match status" value="6"/>
</dbReference>
<dbReference type="NCBIfam" id="TIGR01901">
    <property type="entry name" value="adhes_NPXG"/>
    <property type="match status" value="1"/>
</dbReference>
<dbReference type="RefSeq" id="WP_265048124.1">
    <property type="nucleotide sequence ID" value="NZ_CP100390.1"/>
</dbReference>
<dbReference type="EMBL" id="CP100390">
    <property type="protein sequence ID" value="UZE96641.1"/>
    <property type="molecule type" value="Genomic_DNA"/>
</dbReference>
<dbReference type="InterPro" id="IPR008619">
    <property type="entry name" value="Filamentous_hemagglutn_rpt"/>
</dbReference>
<evidence type="ECO:0000313" key="3">
    <source>
        <dbReference type="Proteomes" id="UP001163739"/>
    </source>
</evidence>
<dbReference type="NCBIfam" id="TIGR01731">
    <property type="entry name" value="fil_hemag_20aa"/>
    <property type="match status" value="19"/>
</dbReference>
<keyword evidence="3" id="KW-1185">Reference proteome</keyword>
<dbReference type="Pfam" id="PF05860">
    <property type="entry name" value="TPS"/>
    <property type="match status" value="1"/>
</dbReference>
<dbReference type="SMART" id="SM00912">
    <property type="entry name" value="Haemagg_act"/>
    <property type="match status" value="1"/>
</dbReference>
<dbReference type="Gene3D" id="2.160.20.10">
    <property type="entry name" value="Single-stranded right-handed beta-helix, Pectin lyase-like"/>
    <property type="match status" value="1"/>
</dbReference>
<evidence type="ECO:0000259" key="1">
    <source>
        <dbReference type="SMART" id="SM00912"/>
    </source>
</evidence>
<evidence type="ECO:0000313" key="2">
    <source>
        <dbReference type="EMBL" id="UZE96641.1"/>
    </source>
</evidence>
<dbReference type="InterPro" id="IPR011050">
    <property type="entry name" value="Pectin_lyase_fold/virulence"/>
</dbReference>
<protein>
    <submittedName>
        <fullName evidence="2">Filamentous hemagglutinin N-terminal domain-containing protein</fullName>
    </submittedName>
</protein>
<name>A0ABY6N3F3_9ALTE</name>
<organism evidence="2 3">
    <name type="scientific">Alkalimarinus alittae</name>
    <dbReference type="NCBI Taxonomy" id="2961619"/>
    <lineage>
        <taxon>Bacteria</taxon>
        <taxon>Pseudomonadati</taxon>
        <taxon>Pseudomonadota</taxon>
        <taxon>Gammaproteobacteria</taxon>
        <taxon>Alteromonadales</taxon>
        <taxon>Alteromonadaceae</taxon>
        <taxon>Alkalimarinus</taxon>
    </lineage>
</organism>